<gene>
    <name evidence="8" type="ORF">LMS43_06150</name>
</gene>
<name>A0ABT8EHV8_9BURK</name>
<keyword evidence="4 6" id="KW-1133">Transmembrane helix</keyword>
<accession>A0ABT8EHV8</accession>
<feature type="transmembrane region" description="Helical" evidence="6">
    <location>
        <begin position="50"/>
        <end position="67"/>
    </location>
</feature>
<feature type="domain" description="RDD" evidence="7">
    <location>
        <begin position="8"/>
        <end position="155"/>
    </location>
</feature>
<evidence type="ECO:0000313" key="8">
    <source>
        <dbReference type="EMBL" id="MDN4120862.1"/>
    </source>
</evidence>
<dbReference type="InterPro" id="IPR010432">
    <property type="entry name" value="RDD"/>
</dbReference>
<evidence type="ECO:0000256" key="6">
    <source>
        <dbReference type="SAM" id="Phobius"/>
    </source>
</evidence>
<dbReference type="EMBL" id="JAJHNU010000001">
    <property type="protein sequence ID" value="MDN4120862.1"/>
    <property type="molecule type" value="Genomic_DNA"/>
</dbReference>
<comment type="subcellular location">
    <subcellularLocation>
        <location evidence="1">Cell membrane</location>
        <topology evidence="1">Multi-pass membrane protein</topology>
    </subcellularLocation>
</comment>
<proteinExistence type="predicted"/>
<keyword evidence="9" id="KW-1185">Reference proteome</keyword>
<keyword evidence="3 6" id="KW-0812">Transmembrane</keyword>
<dbReference type="PANTHER" id="PTHR36115">
    <property type="entry name" value="PROLINE-RICH ANTIGEN HOMOLOG-RELATED"/>
    <property type="match status" value="1"/>
</dbReference>
<feature type="transmembrane region" description="Helical" evidence="6">
    <location>
        <begin position="14"/>
        <end position="35"/>
    </location>
</feature>
<evidence type="ECO:0000256" key="2">
    <source>
        <dbReference type="ARBA" id="ARBA00022475"/>
    </source>
</evidence>
<evidence type="ECO:0000259" key="7">
    <source>
        <dbReference type="Pfam" id="PF06271"/>
    </source>
</evidence>
<feature type="transmembrane region" description="Helical" evidence="6">
    <location>
        <begin position="123"/>
        <end position="143"/>
    </location>
</feature>
<organism evidence="8 9">
    <name type="scientific">Alcaligenes endophyticus</name>
    <dbReference type="NCBI Taxonomy" id="1929088"/>
    <lineage>
        <taxon>Bacteria</taxon>
        <taxon>Pseudomonadati</taxon>
        <taxon>Pseudomonadota</taxon>
        <taxon>Betaproteobacteria</taxon>
        <taxon>Burkholderiales</taxon>
        <taxon>Alcaligenaceae</taxon>
        <taxon>Alcaligenes</taxon>
    </lineage>
</organism>
<comment type="caution">
    <text evidence="8">The sequence shown here is derived from an EMBL/GenBank/DDBJ whole genome shotgun (WGS) entry which is preliminary data.</text>
</comment>
<keyword evidence="2" id="KW-1003">Cell membrane</keyword>
<keyword evidence="5 6" id="KW-0472">Membrane</keyword>
<dbReference type="Proteomes" id="UP001168613">
    <property type="component" value="Unassembled WGS sequence"/>
</dbReference>
<evidence type="ECO:0000256" key="1">
    <source>
        <dbReference type="ARBA" id="ARBA00004651"/>
    </source>
</evidence>
<dbReference type="InterPro" id="IPR051791">
    <property type="entry name" value="Pra-immunoreactive"/>
</dbReference>
<sequence>MTPTPITPSRWRRFACMMYESILLFGIIFIASYLFDTLTQSRSGIILRHSRQLVLFLALGLYFLLCWSRKGQTLAMKTWHIRLVDASGNKPSIALAAFRFLLIWPIPLLGLLAVYYLSSYTGYASTDLLGIFAPCLIFVWSWFDKDQQFLHDRLLGTRLISVSPAKNIAAR</sequence>
<dbReference type="Pfam" id="PF06271">
    <property type="entry name" value="RDD"/>
    <property type="match status" value="1"/>
</dbReference>
<feature type="transmembrane region" description="Helical" evidence="6">
    <location>
        <begin position="96"/>
        <end position="117"/>
    </location>
</feature>
<evidence type="ECO:0000313" key="9">
    <source>
        <dbReference type="Proteomes" id="UP001168613"/>
    </source>
</evidence>
<reference evidence="8" key="1">
    <citation type="submission" date="2021-11" db="EMBL/GenBank/DDBJ databases">
        <title>Draft genome sequence of Alcaligenes endophyticus type strain CCUG 75668T.</title>
        <authorList>
            <person name="Salva-Serra F."/>
            <person name="Duran R.E."/>
            <person name="Seeger M."/>
            <person name="Moore E.R.B."/>
            <person name="Jaen-Luchoro D."/>
        </authorList>
    </citation>
    <scope>NUCLEOTIDE SEQUENCE</scope>
    <source>
        <strain evidence="8">CCUG 75668</strain>
    </source>
</reference>
<evidence type="ECO:0000256" key="4">
    <source>
        <dbReference type="ARBA" id="ARBA00022989"/>
    </source>
</evidence>
<evidence type="ECO:0000256" key="5">
    <source>
        <dbReference type="ARBA" id="ARBA00023136"/>
    </source>
</evidence>
<evidence type="ECO:0000256" key="3">
    <source>
        <dbReference type="ARBA" id="ARBA00022692"/>
    </source>
</evidence>
<protein>
    <submittedName>
        <fullName evidence="8">RDD family protein</fullName>
    </submittedName>
</protein>
<dbReference type="RefSeq" id="WP_266124569.1">
    <property type="nucleotide sequence ID" value="NZ_JAJHNU010000001.1"/>
</dbReference>